<dbReference type="RefSeq" id="WP_317725006.1">
    <property type="nucleotide sequence ID" value="NZ_AP026818.1"/>
</dbReference>
<dbReference type="AlphaFoldDB" id="A0ABC8EFZ1"/>
<evidence type="ECO:0000313" key="1">
    <source>
        <dbReference type="EMBL" id="BDR81047.1"/>
    </source>
</evidence>
<name>A0ABC8EFZ1_CLOTA</name>
<dbReference type="Proteomes" id="UP001321763">
    <property type="component" value="Chromosome"/>
</dbReference>
<accession>A0ABC8EFZ1</accession>
<dbReference type="EMBL" id="AP026818">
    <property type="protein sequence ID" value="BDR81047.1"/>
    <property type="molecule type" value="Genomic_DNA"/>
</dbReference>
<protein>
    <submittedName>
        <fullName evidence="1">Uncharacterized protein</fullName>
    </submittedName>
</protein>
<proteinExistence type="predicted"/>
<sequence length="54" mass="6361">MNKNRAKEIAKEIIDTCNQYTDCKNCPFYNMLEYPTDCCIFGDSPDDSNWIMKE</sequence>
<evidence type="ECO:0000313" key="2">
    <source>
        <dbReference type="Proteomes" id="UP001321763"/>
    </source>
</evidence>
<reference evidence="1 2" key="1">
    <citation type="submission" date="2022-09" db="EMBL/GenBank/DDBJ databases">
        <title>complete genome sequences of Clostridium tetani str. KHSU-234311-028 isolated from soil.</title>
        <authorList>
            <person name="Sekizuka T."/>
            <person name="Shitada C."/>
            <person name="Takahashi M."/>
            <person name="Kuroda M."/>
        </authorList>
    </citation>
    <scope>NUCLEOTIDE SEQUENCE [LARGE SCALE GENOMIC DNA]</scope>
    <source>
        <strain evidence="1 2">KHSU-234311-028</strain>
    </source>
</reference>
<organism evidence="1 2">
    <name type="scientific">Clostridium tetani</name>
    <dbReference type="NCBI Taxonomy" id="1513"/>
    <lineage>
        <taxon>Bacteria</taxon>
        <taxon>Bacillati</taxon>
        <taxon>Bacillota</taxon>
        <taxon>Clostridia</taxon>
        <taxon>Eubacteriales</taxon>
        <taxon>Clostridiaceae</taxon>
        <taxon>Clostridium</taxon>
    </lineage>
</organism>
<gene>
    <name evidence="1" type="ORF">K234311028_12930</name>
</gene>